<evidence type="ECO:0000313" key="9">
    <source>
        <dbReference type="Proteomes" id="UP000252706"/>
    </source>
</evidence>
<evidence type="ECO:0000256" key="1">
    <source>
        <dbReference type="ARBA" id="ARBA00004141"/>
    </source>
</evidence>
<evidence type="ECO:0000256" key="4">
    <source>
        <dbReference type="ARBA" id="ARBA00022989"/>
    </source>
</evidence>
<dbReference type="OrthoDB" id="8478503at2"/>
<keyword evidence="5 6" id="KW-0472">Membrane</keyword>
<feature type="transmembrane region" description="Helical" evidence="6">
    <location>
        <begin position="274"/>
        <end position="292"/>
    </location>
</feature>
<dbReference type="InterPro" id="IPR000620">
    <property type="entry name" value="EamA_dom"/>
</dbReference>
<dbReference type="Pfam" id="PF00892">
    <property type="entry name" value="EamA"/>
    <property type="match status" value="2"/>
</dbReference>
<feature type="transmembrane region" description="Helical" evidence="6">
    <location>
        <begin position="104"/>
        <end position="122"/>
    </location>
</feature>
<dbReference type="RefSeq" id="WP_113824044.1">
    <property type="nucleotide sequence ID" value="NZ_QOCE01000033.1"/>
</dbReference>
<feature type="transmembrane region" description="Helical" evidence="6">
    <location>
        <begin position="220"/>
        <end position="237"/>
    </location>
</feature>
<dbReference type="AlphaFoldDB" id="A0A366WVS7"/>
<comment type="similarity">
    <text evidence="2">Belongs to the drug/metabolite transporter (DMT) superfamily. 10 TMS drug/metabolite exporter (DME) (TC 2.A.7.3) family.</text>
</comment>
<feature type="domain" description="EamA" evidence="7">
    <location>
        <begin position="161"/>
        <end position="291"/>
    </location>
</feature>
<feature type="transmembrane region" description="Helical" evidence="6">
    <location>
        <begin position="12"/>
        <end position="31"/>
    </location>
</feature>
<evidence type="ECO:0000256" key="3">
    <source>
        <dbReference type="ARBA" id="ARBA00022692"/>
    </source>
</evidence>
<evidence type="ECO:0000313" key="8">
    <source>
        <dbReference type="EMBL" id="RBW54100.1"/>
    </source>
</evidence>
<evidence type="ECO:0000256" key="6">
    <source>
        <dbReference type="SAM" id="Phobius"/>
    </source>
</evidence>
<dbReference type="PANTHER" id="PTHR22911:SF6">
    <property type="entry name" value="SOLUTE CARRIER FAMILY 35 MEMBER G1"/>
    <property type="match status" value="1"/>
</dbReference>
<protein>
    <submittedName>
        <fullName evidence="8">EamA/RhaT family transporter</fullName>
    </submittedName>
</protein>
<dbReference type="EMBL" id="QOCE01000033">
    <property type="protein sequence ID" value="RBW54100.1"/>
    <property type="molecule type" value="Genomic_DNA"/>
</dbReference>
<dbReference type="GO" id="GO:0016020">
    <property type="term" value="C:membrane"/>
    <property type="evidence" value="ECO:0007669"/>
    <property type="project" value="UniProtKB-SubCell"/>
</dbReference>
<proteinExistence type="inferred from homology"/>
<feature type="transmembrane region" description="Helical" evidence="6">
    <location>
        <begin position="249"/>
        <end position="268"/>
    </location>
</feature>
<dbReference type="SUPFAM" id="SSF103481">
    <property type="entry name" value="Multidrug resistance efflux transporter EmrE"/>
    <property type="match status" value="2"/>
</dbReference>
<keyword evidence="4 6" id="KW-1133">Transmembrane helix</keyword>
<keyword evidence="3 6" id="KW-0812">Transmembrane</keyword>
<reference evidence="8 9" key="1">
    <citation type="submission" date="2018-07" db="EMBL/GenBank/DDBJ databases">
        <title>Modular assembly of carbohydrate-degrading microbial communities in the ocean.</title>
        <authorList>
            <person name="Enke T.N."/>
            <person name="Datta M.S."/>
            <person name="Schwartzman J.A."/>
            <person name="Cermak N."/>
            <person name="Schmitz D.A."/>
            <person name="Barrere J."/>
            <person name="Cordero O.X."/>
        </authorList>
    </citation>
    <scope>NUCLEOTIDE SEQUENCE [LARGE SCALE GENOMIC DNA]</scope>
    <source>
        <strain evidence="8 9">C3M10</strain>
    </source>
</reference>
<dbReference type="PANTHER" id="PTHR22911">
    <property type="entry name" value="ACYL-MALONYL CONDENSING ENZYME-RELATED"/>
    <property type="match status" value="1"/>
</dbReference>
<feature type="transmembrane region" description="Helical" evidence="6">
    <location>
        <begin position="192"/>
        <end position="214"/>
    </location>
</feature>
<feature type="domain" description="EamA" evidence="7">
    <location>
        <begin position="13"/>
        <end position="145"/>
    </location>
</feature>
<feature type="transmembrane region" description="Helical" evidence="6">
    <location>
        <begin position="81"/>
        <end position="98"/>
    </location>
</feature>
<evidence type="ECO:0000259" key="7">
    <source>
        <dbReference type="Pfam" id="PF00892"/>
    </source>
</evidence>
<feature type="transmembrane region" description="Helical" evidence="6">
    <location>
        <begin position="129"/>
        <end position="147"/>
    </location>
</feature>
<gene>
    <name evidence="8" type="ORF">DS909_13020</name>
</gene>
<feature type="transmembrane region" description="Helical" evidence="6">
    <location>
        <begin position="159"/>
        <end position="180"/>
    </location>
</feature>
<organism evidence="8 9">
    <name type="scientific">Phaeobacter gallaeciensis</name>
    <dbReference type="NCBI Taxonomy" id="60890"/>
    <lineage>
        <taxon>Bacteria</taxon>
        <taxon>Pseudomonadati</taxon>
        <taxon>Pseudomonadota</taxon>
        <taxon>Alphaproteobacteria</taxon>
        <taxon>Rhodobacterales</taxon>
        <taxon>Roseobacteraceae</taxon>
        <taxon>Phaeobacter</taxon>
    </lineage>
</organism>
<name>A0A366WVS7_9RHOB</name>
<feature type="transmembrane region" description="Helical" evidence="6">
    <location>
        <begin position="43"/>
        <end position="60"/>
    </location>
</feature>
<comment type="subcellular location">
    <subcellularLocation>
        <location evidence="1">Membrane</location>
        <topology evidence="1">Multi-pass membrane protein</topology>
    </subcellularLocation>
</comment>
<evidence type="ECO:0000256" key="5">
    <source>
        <dbReference type="ARBA" id="ARBA00023136"/>
    </source>
</evidence>
<accession>A0A366WVS7</accession>
<dbReference type="Proteomes" id="UP000252706">
    <property type="component" value="Unassembled WGS sequence"/>
</dbReference>
<dbReference type="InterPro" id="IPR037185">
    <property type="entry name" value="EmrE-like"/>
</dbReference>
<comment type="caution">
    <text evidence="8">The sequence shown here is derived from an EMBL/GenBank/DDBJ whole genome shotgun (WGS) entry which is preliminary data.</text>
</comment>
<evidence type="ECO:0000256" key="2">
    <source>
        <dbReference type="ARBA" id="ARBA00009853"/>
    </source>
</evidence>
<sequence>MAKALTANRPILAVILKTCAIFLFTAMAALVKSLSDDIPAGEAVFFRSFFAIPVIVVWLISRGELRQGLIAKKPMGHFWRGVLGTTAMGLTFTGLGLLPLPEVTAIGFATPIFTLILAAIMLGERIRMIRIGAVLIGLVGVLIMLWPRLGSGASMQDTATLGAICILGATLARGFVQIHIRQLVQSDHTAAIVFYFSATASLLSLLTLPFGWVVPTTEQFALLVLAGVIGGCAQILVTSSYRFAPASMLAPYDYSSMLFAVFIGYVWFAELPTMAMLAGATLVIGANALVVWREHQLGLERGKARSVTDPKS</sequence>